<dbReference type="Pfam" id="PF00581">
    <property type="entry name" value="Rhodanese"/>
    <property type="match status" value="1"/>
</dbReference>
<name>A0A1T4NV81_9LACT</name>
<feature type="domain" description="Rhodanese" evidence="1">
    <location>
        <begin position="20"/>
        <end position="101"/>
    </location>
</feature>
<dbReference type="SUPFAM" id="SSF52821">
    <property type="entry name" value="Rhodanese/Cell cycle control phosphatase"/>
    <property type="match status" value="1"/>
</dbReference>
<evidence type="ECO:0000259" key="1">
    <source>
        <dbReference type="PROSITE" id="PS50206"/>
    </source>
</evidence>
<dbReference type="Proteomes" id="UP000189941">
    <property type="component" value="Unassembled WGS sequence"/>
</dbReference>
<reference evidence="3" key="1">
    <citation type="submission" date="2017-02" db="EMBL/GenBank/DDBJ databases">
        <authorList>
            <person name="Varghese N."/>
            <person name="Submissions S."/>
        </authorList>
    </citation>
    <scope>NUCLEOTIDE SEQUENCE [LARGE SCALE GENOMIC DNA]</scope>
    <source>
        <strain evidence="3">DSM 15739</strain>
    </source>
</reference>
<accession>A0A1T4NV81</accession>
<dbReference type="EMBL" id="FUWO01000024">
    <property type="protein sequence ID" value="SJZ83075.1"/>
    <property type="molecule type" value="Genomic_DNA"/>
</dbReference>
<dbReference type="PANTHER" id="PTHR43031">
    <property type="entry name" value="FAD-DEPENDENT OXIDOREDUCTASE"/>
    <property type="match status" value="1"/>
</dbReference>
<dbReference type="SMART" id="SM00450">
    <property type="entry name" value="RHOD"/>
    <property type="match status" value="1"/>
</dbReference>
<sequence>MWFFGPRVEAIKADEINNQLLKKYQLLDVRTPAEFKSGHIRGAVNHPLAQIQLFQGSKDKPILVICQSGMRSRQAAKALLKKGYQVKNVSGGMNAWHGQIKGGK</sequence>
<dbReference type="PROSITE" id="PS50206">
    <property type="entry name" value="RHODANESE_3"/>
    <property type="match status" value="1"/>
</dbReference>
<dbReference type="GO" id="GO:0016740">
    <property type="term" value="F:transferase activity"/>
    <property type="evidence" value="ECO:0007669"/>
    <property type="project" value="UniProtKB-KW"/>
</dbReference>
<dbReference type="Gene3D" id="3.40.250.10">
    <property type="entry name" value="Rhodanese-like domain"/>
    <property type="match status" value="1"/>
</dbReference>
<dbReference type="InterPro" id="IPR001763">
    <property type="entry name" value="Rhodanese-like_dom"/>
</dbReference>
<evidence type="ECO:0000313" key="3">
    <source>
        <dbReference type="Proteomes" id="UP000189941"/>
    </source>
</evidence>
<dbReference type="PANTHER" id="PTHR43031:SF1">
    <property type="entry name" value="PYRIDINE NUCLEOTIDE-DISULPHIDE OXIDOREDUCTASE"/>
    <property type="match status" value="1"/>
</dbReference>
<dbReference type="InterPro" id="IPR050229">
    <property type="entry name" value="GlpE_sulfurtransferase"/>
</dbReference>
<keyword evidence="2" id="KW-0808">Transferase</keyword>
<dbReference type="STRING" id="1121925.SAMN02746011_01869"/>
<protein>
    <submittedName>
        <fullName evidence="2">Rhodanese-related sulfurtransferase</fullName>
    </submittedName>
</protein>
<dbReference type="InterPro" id="IPR036873">
    <property type="entry name" value="Rhodanese-like_dom_sf"/>
</dbReference>
<dbReference type="RefSeq" id="WP_078756545.1">
    <property type="nucleotide sequence ID" value="NZ_FUWO01000024.1"/>
</dbReference>
<dbReference type="CDD" id="cd00158">
    <property type="entry name" value="RHOD"/>
    <property type="match status" value="1"/>
</dbReference>
<gene>
    <name evidence="2" type="ORF">SAMN02746011_01869</name>
</gene>
<organism evidence="2 3">
    <name type="scientific">Globicatella sulfidifaciens DSM 15739</name>
    <dbReference type="NCBI Taxonomy" id="1121925"/>
    <lineage>
        <taxon>Bacteria</taxon>
        <taxon>Bacillati</taxon>
        <taxon>Bacillota</taxon>
        <taxon>Bacilli</taxon>
        <taxon>Lactobacillales</taxon>
        <taxon>Aerococcaceae</taxon>
        <taxon>Globicatella</taxon>
    </lineage>
</organism>
<dbReference type="OrthoDB" id="9800872at2"/>
<keyword evidence="3" id="KW-1185">Reference proteome</keyword>
<evidence type="ECO:0000313" key="2">
    <source>
        <dbReference type="EMBL" id="SJZ83075.1"/>
    </source>
</evidence>
<proteinExistence type="predicted"/>
<dbReference type="AlphaFoldDB" id="A0A1T4NV81"/>